<reference evidence="7" key="1">
    <citation type="submission" date="2023-07" db="EMBL/GenBank/DDBJ databases">
        <title>Chromosome-level Genome Assembly of Striped Snakehead (Channa striata).</title>
        <authorList>
            <person name="Liu H."/>
        </authorList>
    </citation>
    <scope>NUCLEOTIDE SEQUENCE</scope>
    <source>
        <strain evidence="7">Gz</strain>
        <tissue evidence="7">Muscle</tissue>
    </source>
</reference>
<dbReference type="SUPFAM" id="SSF48726">
    <property type="entry name" value="Immunoglobulin"/>
    <property type="match status" value="2"/>
</dbReference>
<dbReference type="Pfam" id="PF07686">
    <property type="entry name" value="V-set"/>
    <property type="match status" value="2"/>
</dbReference>
<feature type="domain" description="Ig-like" evidence="6">
    <location>
        <begin position="16"/>
        <end position="126"/>
    </location>
</feature>
<name>A0AA88IWW3_CHASR</name>
<dbReference type="PANTHER" id="PTHR24100:SF151">
    <property type="entry name" value="ICOS LIGAND"/>
    <property type="match status" value="1"/>
</dbReference>
<evidence type="ECO:0000256" key="3">
    <source>
        <dbReference type="ARBA" id="ARBA00023319"/>
    </source>
</evidence>
<evidence type="ECO:0000313" key="7">
    <source>
        <dbReference type="EMBL" id="KAK2813486.1"/>
    </source>
</evidence>
<keyword evidence="8" id="KW-1185">Reference proteome</keyword>
<evidence type="ECO:0000259" key="6">
    <source>
        <dbReference type="PROSITE" id="PS50835"/>
    </source>
</evidence>
<keyword evidence="2 4" id="KW-0472">Membrane</keyword>
<dbReference type="InterPro" id="IPR050504">
    <property type="entry name" value="IgSF_BTN/MOG"/>
</dbReference>
<dbReference type="Gene3D" id="2.60.40.10">
    <property type="entry name" value="Immunoglobulins"/>
    <property type="match status" value="2"/>
</dbReference>
<dbReference type="SMART" id="SM00409">
    <property type="entry name" value="IG"/>
    <property type="match status" value="2"/>
</dbReference>
<keyword evidence="3" id="KW-0393">Immunoglobulin domain</keyword>
<protein>
    <recommendedName>
        <fullName evidence="6">Ig-like domain-containing protein</fullName>
    </recommendedName>
</protein>
<accession>A0AA88IWW3</accession>
<dbReference type="SMART" id="SM00406">
    <property type="entry name" value="IGv"/>
    <property type="match status" value="2"/>
</dbReference>
<feature type="transmembrane region" description="Helical" evidence="4">
    <location>
        <begin position="325"/>
        <end position="346"/>
    </location>
</feature>
<evidence type="ECO:0000256" key="1">
    <source>
        <dbReference type="ARBA" id="ARBA00004370"/>
    </source>
</evidence>
<keyword evidence="5" id="KW-0732">Signal</keyword>
<dbReference type="EMBL" id="JAUPFM010000092">
    <property type="protein sequence ID" value="KAK2813486.1"/>
    <property type="molecule type" value="Genomic_DNA"/>
</dbReference>
<feature type="chain" id="PRO_5041682505" description="Ig-like domain-containing protein" evidence="5">
    <location>
        <begin position="21"/>
        <end position="371"/>
    </location>
</feature>
<dbReference type="GO" id="GO:0050852">
    <property type="term" value="P:T cell receptor signaling pathway"/>
    <property type="evidence" value="ECO:0007669"/>
    <property type="project" value="TreeGrafter"/>
</dbReference>
<organism evidence="7 8">
    <name type="scientific">Channa striata</name>
    <name type="common">Snakehead murrel</name>
    <name type="synonym">Ophicephalus striatus</name>
    <dbReference type="NCBI Taxonomy" id="64152"/>
    <lineage>
        <taxon>Eukaryota</taxon>
        <taxon>Metazoa</taxon>
        <taxon>Chordata</taxon>
        <taxon>Craniata</taxon>
        <taxon>Vertebrata</taxon>
        <taxon>Euteleostomi</taxon>
        <taxon>Actinopterygii</taxon>
        <taxon>Neopterygii</taxon>
        <taxon>Teleostei</taxon>
        <taxon>Neoteleostei</taxon>
        <taxon>Acanthomorphata</taxon>
        <taxon>Anabantaria</taxon>
        <taxon>Anabantiformes</taxon>
        <taxon>Channoidei</taxon>
        <taxon>Channidae</taxon>
        <taxon>Channa</taxon>
    </lineage>
</organism>
<gene>
    <name evidence="7" type="ORF">Q5P01_000815</name>
</gene>
<dbReference type="GO" id="GO:0005102">
    <property type="term" value="F:signaling receptor binding"/>
    <property type="evidence" value="ECO:0007669"/>
    <property type="project" value="TreeGrafter"/>
</dbReference>
<feature type="domain" description="Ig-like" evidence="6">
    <location>
        <begin position="169"/>
        <end position="279"/>
    </location>
</feature>
<feature type="signal peptide" evidence="5">
    <location>
        <begin position="1"/>
        <end position="20"/>
    </location>
</feature>
<dbReference type="InterPro" id="IPR013106">
    <property type="entry name" value="Ig_V-set"/>
</dbReference>
<dbReference type="InterPro" id="IPR003599">
    <property type="entry name" value="Ig_sub"/>
</dbReference>
<dbReference type="InterPro" id="IPR013783">
    <property type="entry name" value="Ig-like_fold"/>
</dbReference>
<evidence type="ECO:0000313" key="8">
    <source>
        <dbReference type="Proteomes" id="UP001187415"/>
    </source>
</evidence>
<evidence type="ECO:0000256" key="2">
    <source>
        <dbReference type="ARBA" id="ARBA00023136"/>
    </source>
</evidence>
<dbReference type="GO" id="GO:0009897">
    <property type="term" value="C:external side of plasma membrane"/>
    <property type="evidence" value="ECO:0007669"/>
    <property type="project" value="TreeGrafter"/>
</dbReference>
<dbReference type="Proteomes" id="UP001187415">
    <property type="component" value="Unassembled WGS sequence"/>
</dbReference>
<dbReference type="PANTHER" id="PTHR24100">
    <property type="entry name" value="BUTYROPHILIN"/>
    <property type="match status" value="1"/>
</dbReference>
<dbReference type="PROSITE" id="PS50835">
    <property type="entry name" value="IG_LIKE"/>
    <property type="match status" value="2"/>
</dbReference>
<dbReference type="InterPro" id="IPR036179">
    <property type="entry name" value="Ig-like_dom_sf"/>
</dbReference>
<dbReference type="InterPro" id="IPR007110">
    <property type="entry name" value="Ig-like_dom"/>
</dbReference>
<dbReference type="GO" id="GO:0001817">
    <property type="term" value="P:regulation of cytokine production"/>
    <property type="evidence" value="ECO:0007669"/>
    <property type="project" value="TreeGrafter"/>
</dbReference>
<keyword evidence="4" id="KW-0812">Transmembrane</keyword>
<proteinExistence type="predicted"/>
<dbReference type="AlphaFoldDB" id="A0AA88IWW3"/>
<sequence length="371" mass="41331">MLFVAVNSFFLVLSSDSVFAVPVTVKTGEDVVLQCQAPRGTVIRLLEWIRPDLQNDGNVFFYRNNRAYDKYQHPSFRGRVELRDPQMKDGDTSVILKNVSISDTGTYDCQMIVSDIEGERTGTEIASSQNLTVTDSGYLKIPVSGVEAEDKREDVKTDAKENNDINVGPVAESAFAVPVTVKTGEDVVLQCQAPRGTVIRLLEWIRPDLQNDGNVFFYRNNRAYDKYQHPSFRGRVELRDPQMKDGDTSVILKNVSISDTGTYDCRIIVSDIVGERTVTEIASSQNLTVTDSGYLEIPVSGGGAEDVWEKGQTEKVISSGENKNVIVGLVVGLLVFALLLCVVMLIRNRQCVKTFYQRVSQREGERPKVEI</sequence>
<comment type="subcellular location">
    <subcellularLocation>
        <location evidence="1">Membrane</location>
    </subcellularLocation>
</comment>
<evidence type="ECO:0000256" key="5">
    <source>
        <dbReference type="SAM" id="SignalP"/>
    </source>
</evidence>
<evidence type="ECO:0000256" key="4">
    <source>
        <dbReference type="SAM" id="Phobius"/>
    </source>
</evidence>
<comment type="caution">
    <text evidence="7">The sequence shown here is derived from an EMBL/GenBank/DDBJ whole genome shotgun (WGS) entry which is preliminary data.</text>
</comment>
<keyword evidence="4" id="KW-1133">Transmembrane helix</keyword>